<feature type="domain" description="PAC" evidence="9">
    <location>
        <begin position="217"/>
        <end position="269"/>
    </location>
</feature>
<evidence type="ECO:0000256" key="6">
    <source>
        <dbReference type="ARBA" id="ARBA00023012"/>
    </source>
</evidence>
<dbReference type="CDD" id="cd00130">
    <property type="entry name" value="PAS"/>
    <property type="match status" value="4"/>
</dbReference>
<dbReference type="InterPro" id="IPR013655">
    <property type="entry name" value="PAS_fold_3"/>
</dbReference>
<gene>
    <name evidence="10" type="ORF">FGK64_12055</name>
</gene>
<evidence type="ECO:0000259" key="9">
    <source>
        <dbReference type="PROSITE" id="PS50113"/>
    </source>
</evidence>
<protein>
    <recommendedName>
        <fullName evidence="2">histidine kinase</fullName>
        <ecNumber evidence="2">2.7.13.3</ecNumber>
    </recommendedName>
</protein>
<evidence type="ECO:0000259" key="7">
    <source>
        <dbReference type="PROSITE" id="PS50109"/>
    </source>
</evidence>
<proteinExistence type="predicted"/>
<dbReference type="Gene3D" id="3.30.450.20">
    <property type="entry name" value="PAS domain"/>
    <property type="match status" value="4"/>
</dbReference>
<dbReference type="PANTHER" id="PTHR43711">
    <property type="entry name" value="TWO-COMPONENT HISTIDINE KINASE"/>
    <property type="match status" value="1"/>
</dbReference>
<dbReference type="Gene3D" id="3.40.50.2300">
    <property type="match status" value="1"/>
</dbReference>
<dbReference type="SMART" id="SM00388">
    <property type="entry name" value="HisKA"/>
    <property type="match status" value="1"/>
</dbReference>
<evidence type="ECO:0000256" key="4">
    <source>
        <dbReference type="ARBA" id="ARBA00022679"/>
    </source>
</evidence>
<dbReference type="PANTHER" id="PTHR43711:SF1">
    <property type="entry name" value="HISTIDINE KINASE 1"/>
    <property type="match status" value="1"/>
</dbReference>
<dbReference type="EMBL" id="VCPC01000002">
    <property type="protein sequence ID" value="TMV13467.1"/>
    <property type="molecule type" value="Genomic_DNA"/>
</dbReference>
<evidence type="ECO:0000259" key="8">
    <source>
        <dbReference type="PROSITE" id="PS50112"/>
    </source>
</evidence>
<name>A0ABY2XAQ3_9RHOB</name>
<comment type="catalytic activity">
    <reaction evidence="1">
        <text>ATP + protein L-histidine = ADP + protein N-phospho-L-histidine.</text>
        <dbReference type="EC" id="2.7.13.3"/>
    </reaction>
</comment>
<keyword evidence="11" id="KW-1185">Reference proteome</keyword>
<dbReference type="SMART" id="SM00387">
    <property type="entry name" value="HATPase_c"/>
    <property type="match status" value="1"/>
</dbReference>
<sequence length="881" mass="96127">MNTQVLTDAAGLGGHHRQATVTTADIATLDALHAVQLVAWFTSEGELQDANGNVLSATGLTLETIQERTRAELIRSHDTDATRAFWSALNRGEPQRGEFRLPARDGGSIWVEGAYVPSVSATGTVDRIGLFGFDVTARKLAKSDSADQMAAIAKSHAVIEFDLDGFILSANGNFLEAVGYDLAEIQGRHHRMFVHEDEANGEVYANFWRQLRNGTFQAGEFSRITKQNHTVWFQASYSPIFNEQGEVTRIVKYATDITRAKAMAEDLQGQIKALSHSQMTIELSLDGTIVTANRNFLETFGYEMSEVQGQHHRMFVTPQEAAGDAYLQFWAKLARGQFQSATYKRIAKGGREVWIQASYNPILDKHGRPFKVVKFATDVTDTHSGSAASAKGTAPQETEAGLKSALMRQSITDAPNGMALLDSMGTFLHINPALCALLGAAPEEVLGQRLDDFLASGAPLFGSDDTSDLEQGKTQLIQEERPLQRSDGTEIWTMLHLTRERNSSTGSTAFVLQVQDISERQAAQQLKIDFIATVSHELRTPLASIKGALGLVLANTQIALDPKVERLVALAMKNSERLASLVNDLLDMEKLSSGQAQFRVSDQSINMLLSQAVAINQPYGTEFGVDYALELPDSDIWIKADADRFHQVLSNLLSNGTKFSPRGSKVRVVCTPSEGSVRVGIIDAGPGVPESFQNKIFQPFSQADSSATRQKGGTGLGLNISRQIVTRMGGKIGFQNLDEGGCEFWFTVPTIKGPDVAATQSAADDTGNETQRILHIEPDSDFAEVFDATLADRFDITHVANIDAARPTLRASRFEAIVIDWNGPDSEIAAFSKELRKLQPHAKLIGLCTEDRIVGAFGAGNFVKGRQDMSVFKAELVRMLA</sequence>
<dbReference type="Pfam" id="PF02518">
    <property type="entry name" value="HATPase_c"/>
    <property type="match status" value="1"/>
</dbReference>
<feature type="domain" description="Histidine kinase" evidence="7">
    <location>
        <begin position="533"/>
        <end position="752"/>
    </location>
</feature>
<dbReference type="SUPFAM" id="SSF52172">
    <property type="entry name" value="CheY-like"/>
    <property type="match status" value="1"/>
</dbReference>
<evidence type="ECO:0000256" key="3">
    <source>
        <dbReference type="ARBA" id="ARBA00022553"/>
    </source>
</evidence>
<feature type="domain" description="PAC" evidence="9">
    <location>
        <begin position="339"/>
        <end position="391"/>
    </location>
</feature>
<dbReference type="PROSITE" id="PS50112">
    <property type="entry name" value="PAS"/>
    <property type="match status" value="2"/>
</dbReference>
<feature type="domain" description="PAS" evidence="8">
    <location>
        <begin position="403"/>
        <end position="480"/>
    </location>
</feature>
<dbReference type="Proteomes" id="UP001191082">
    <property type="component" value="Unassembled WGS sequence"/>
</dbReference>
<evidence type="ECO:0000256" key="2">
    <source>
        <dbReference type="ARBA" id="ARBA00012438"/>
    </source>
</evidence>
<dbReference type="Gene3D" id="1.10.287.130">
    <property type="match status" value="1"/>
</dbReference>
<evidence type="ECO:0000256" key="1">
    <source>
        <dbReference type="ARBA" id="ARBA00000085"/>
    </source>
</evidence>
<dbReference type="Pfam" id="PF00512">
    <property type="entry name" value="HisKA"/>
    <property type="match status" value="1"/>
</dbReference>
<dbReference type="PROSITE" id="PS50109">
    <property type="entry name" value="HIS_KIN"/>
    <property type="match status" value="1"/>
</dbReference>
<dbReference type="PROSITE" id="PS50113">
    <property type="entry name" value="PAC"/>
    <property type="match status" value="4"/>
</dbReference>
<dbReference type="SMART" id="SM00086">
    <property type="entry name" value="PAC"/>
    <property type="match status" value="4"/>
</dbReference>
<dbReference type="SUPFAM" id="SSF47384">
    <property type="entry name" value="Homodimeric domain of signal transducing histidine kinase"/>
    <property type="match status" value="1"/>
</dbReference>
<dbReference type="InterPro" id="IPR011006">
    <property type="entry name" value="CheY-like_superfamily"/>
</dbReference>
<dbReference type="InterPro" id="IPR036097">
    <property type="entry name" value="HisK_dim/P_sf"/>
</dbReference>
<dbReference type="SMART" id="SM00091">
    <property type="entry name" value="PAS"/>
    <property type="match status" value="4"/>
</dbReference>
<dbReference type="InterPro" id="IPR050736">
    <property type="entry name" value="Sensor_HK_Regulatory"/>
</dbReference>
<dbReference type="EC" id="2.7.13.3" evidence="2"/>
<evidence type="ECO:0000256" key="5">
    <source>
        <dbReference type="ARBA" id="ARBA00022777"/>
    </source>
</evidence>
<reference evidence="10 11" key="1">
    <citation type="submission" date="2019-05" db="EMBL/GenBank/DDBJ databases">
        <title>Marivita sp. nov. isolated from sea sediment.</title>
        <authorList>
            <person name="Kim W."/>
        </authorList>
    </citation>
    <scope>NUCLEOTIDE SEQUENCE [LARGE SCALE GENOMIC DNA]</scope>
    <source>
        <strain evidence="10 11">CAU 1492</strain>
    </source>
</reference>
<dbReference type="Pfam" id="PF08447">
    <property type="entry name" value="PAS_3"/>
    <property type="match status" value="3"/>
</dbReference>
<dbReference type="SUPFAM" id="SSF55874">
    <property type="entry name" value="ATPase domain of HSP90 chaperone/DNA topoisomerase II/histidine kinase"/>
    <property type="match status" value="1"/>
</dbReference>
<evidence type="ECO:0000313" key="10">
    <source>
        <dbReference type="EMBL" id="TMV13467.1"/>
    </source>
</evidence>
<dbReference type="InterPro" id="IPR001610">
    <property type="entry name" value="PAC"/>
</dbReference>
<feature type="domain" description="PAS" evidence="8">
    <location>
        <begin position="158"/>
        <end position="198"/>
    </location>
</feature>
<dbReference type="RefSeq" id="WP_138864022.1">
    <property type="nucleotide sequence ID" value="NZ_VCPC01000002.1"/>
</dbReference>
<dbReference type="PRINTS" id="PR00344">
    <property type="entry name" value="BCTRLSENSOR"/>
</dbReference>
<feature type="domain" description="PAC" evidence="9">
    <location>
        <begin position="477"/>
        <end position="529"/>
    </location>
</feature>
<organism evidence="10 11">
    <name type="scientific">Arenibacterium halophilum</name>
    <dbReference type="NCBI Taxonomy" id="2583821"/>
    <lineage>
        <taxon>Bacteria</taxon>
        <taxon>Pseudomonadati</taxon>
        <taxon>Pseudomonadota</taxon>
        <taxon>Alphaproteobacteria</taxon>
        <taxon>Rhodobacterales</taxon>
        <taxon>Paracoccaceae</taxon>
        <taxon>Arenibacterium</taxon>
    </lineage>
</organism>
<dbReference type="InterPro" id="IPR036890">
    <property type="entry name" value="HATPase_C_sf"/>
</dbReference>
<dbReference type="GO" id="GO:0016301">
    <property type="term" value="F:kinase activity"/>
    <property type="evidence" value="ECO:0007669"/>
    <property type="project" value="UniProtKB-KW"/>
</dbReference>
<dbReference type="InterPro" id="IPR003594">
    <property type="entry name" value="HATPase_dom"/>
</dbReference>
<dbReference type="SUPFAM" id="SSF55785">
    <property type="entry name" value="PYP-like sensor domain (PAS domain)"/>
    <property type="match status" value="4"/>
</dbReference>
<dbReference type="NCBIfam" id="TIGR00229">
    <property type="entry name" value="sensory_box"/>
    <property type="match status" value="4"/>
</dbReference>
<comment type="caution">
    <text evidence="10">The sequence shown here is derived from an EMBL/GenBank/DDBJ whole genome shotgun (WGS) entry which is preliminary data.</text>
</comment>
<dbReference type="InterPro" id="IPR003661">
    <property type="entry name" value="HisK_dim/P_dom"/>
</dbReference>
<dbReference type="InterPro" id="IPR000014">
    <property type="entry name" value="PAS"/>
</dbReference>
<keyword evidence="5 10" id="KW-0418">Kinase</keyword>
<dbReference type="CDD" id="cd00082">
    <property type="entry name" value="HisKA"/>
    <property type="match status" value="1"/>
</dbReference>
<keyword evidence="3" id="KW-0597">Phosphoprotein</keyword>
<feature type="domain" description="PAC" evidence="9">
    <location>
        <begin position="95"/>
        <end position="147"/>
    </location>
</feature>
<keyword evidence="6" id="KW-0902">Two-component regulatory system</keyword>
<accession>A0ABY2XAQ3</accession>
<dbReference type="InterPro" id="IPR035965">
    <property type="entry name" value="PAS-like_dom_sf"/>
</dbReference>
<dbReference type="InterPro" id="IPR005467">
    <property type="entry name" value="His_kinase_dom"/>
</dbReference>
<dbReference type="InterPro" id="IPR000700">
    <property type="entry name" value="PAS-assoc_C"/>
</dbReference>
<keyword evidence="4" id="KW-0808">Transferase</keyword>
<dbReference type="Pfam" id="PF13426">
    <property type="entry name" value="PAS_9"/>
    <property type="match status" value="1"/>
</dbReference>
<dbReference type="Gene3D" id="3.30.565.10">
    <property type="entry name" value="Histidine kinase-like ATPase, C-terminal domain"/>
    <property type="match status" value="1"/>
</dbReference>
<evidence type="ECO:0000313" key="11">
    <source>
        <dbReference type="Proteomes" id="UP001191082"/>
    </source>
</evidence>
<dbReference type="InterPro" id="IPR004358">
    <property type="entry name" value="Sig_transdc_His_kin-like_C"/>
</dbReference>